<proteinExistence type="predicted"/>
<protein>
    <submittedName>
        <fullName evidence="1">ComG operon protein 7</fullName>
    </submittedName>
</protein>
<accession>B7IXM4</accession>
<name>B7IXM4_BACC2</name>
<sequence>MKVIRFSFPCSVKQNKKIYTVSFRYRKKDGKIVDWIEG</sequence>
<dbReference type="HOGENOM" id="CLU_3324063_0_0_9"/>
<dbReference type="Proteomes" id="UP000006744">
    <property type="component" value="Chromosome"/>
</dbReference>
<dbReference type="AlphaFoldDB" id="B7IXM4"/>
<organism evidence="1 2">
    <name type="scientific">Bacillus cereus (strain G9842)</name>
    <dbReference type="NCBI Taxonomy" id="405531"/>
    <lineage>
        <taxon>Bacteria</taxon>
        <taxon>Bacillati</taxon>
        <taxon>Bacillota</taxon>
        <taxon>Bacilli</taxon>
        <taxon>Bacillales</taxon>
        <taxon>Bacillaceae</taxon>
        <taxon>Bacillus</taxon>
        <taxon>Bacillus cereus group</taxon>
    </lineage>
</organism>
<evidence type="ECO:0000313" key="1">
    <source>
        <dbReference type="EMBL" id="ACK94091.1"/>
    </source>
</evidence>
<evidence type="ECO:0000313" key="2">
    <source>
        <dbReference type="Proteomes" id="UP000006744"/>
    </source>
</evidence>
<reference evidence="1 2" key="1">
    <citation type="submission" date="2008-10" db="EMBL/GenBank/DDBJ databases">
        <title>Genome sequence of Bacillus cereus G9842.</title>
        <authorList>
            <person name="Dodson R.J."/>
            <person name="Durkin A.S."/>
            <person name="Rosovitz M.J."/>
            <person name="Rasko D.A."/>
            <person name="Hoffmaster A."/>
            <person name="Ravel J."/>
            <person name="Sutton G."/>
        </authorList>
    </citation>
    <scope>NUCLEOTIDE SEQUENCE [LARGE SCALE GENOMIC DNA]</scope>
    <source>
        <strain evidence="1 2">G9842</strain>
    </source>
</reference>
<gene>
    <name evidence="1" type="ordered locus">BCG9842_B0891</name>
</gene>
<dbReference type="EMBL" id="CP001186">
    <property type="protein sequence ID" value="ACK94091.1"/>
    <property type="molecule type" value="Genomic_DNA"/>
</dbReference>
<dbReference type="KEGG" id="bcg:BCG9842_B0891"/>